<name>A0ABD5NZ73_9EURY</name>
<dbReference type="AlphaFoldDB" id="A0ABD5NZ73"/>
<dbReference type="InterPro" id="IPR045490">
    <property type="entry name" value="DUF6432"/>
</dbReference>
<dbReference type="Proteomes" id="UP001595821">
    <property type="component" value="Unassembled WGS sequence"/>
</dbReference>
<dbReference type="Pfam" id="PF20024">
    <property type="entry name" value="DUF6432"/>
    <property type="match status" value="1"/>
</dbReference>
<gene>
    <name evidence="1" type="ORF">ACFOZ7_09880</name>
</gene>
<reference evidence="1 2" key="1">
    <citation type="journal article" date="2014" name="Int. J. Syst. Evol. Microbiol.">
        <title>Complete genome sequence of Corynebacterium casei LMG S-19264T (=DSM 44701T), isolated from a smear-ripened cheese.</title>
        <authorList>
            <consortium name="US DOE Joint Genome Institute (JGI-PGF)"/>
            <person name="Walter F."/>
            <person name="Albersmeier A."/>
            <person name="Kalinowski J."/>
            <person name="Ruckert C."/>
        </authorList>
    </citation>
    <scope>NUCLEOTIDE SEQUENCE [LARGE SCALE GENOMIC DNA]</scope>
    <source>
        <strain evidence="1 2">IBRC-M 10912</strain>
    </source>
</reference>
<comment type="caution">
    <text evidence="1">The sequence shown here is derived from an EMBL/GenBank/DDBJ whole genome shotgun (WGS) entry which is preliminary data.</text>
</comment>
<protein>
    <submittedName>
        <fullName evidence="1">DUF6432 family protein</fullName>
    </submittedName>
</protein>
<evidence type="ECO:0000313" key="1">
    <source>
        <dbReference type="EMBL" id="MFC4247303.1"/>
    </source>
</evidence>
<proteinExistence type="predicted"/>
<dbReference type="RefSeq" id="WP_246965935.1">
    <property type="nucleotide sequence ID" value="NZ_CP095397.1"/>
</dbReference>
<evidence type="ECO:0000313" key="2">
    <source>
        <dbReference type="Proteomes" id="UP001595821"/>
    </source>
</evidence>
<sequence>MKAKREYRDRESTEVAVLDALVNRVDDGMTVFELRAAVSVEIDDLETALATLKEDDLIVVESREGRTVIKPDEKVVPDEPADDEGSFADWIRERMPF</sequence>
<organism evidence="1 2">
    <name type="scientific">Natribaculum luteum</name>
    <dbReference type="NCBI Taxonomy" id="1586232"/>
    <lineage>
        <taxon>Archaea</taxon>
        <taxon>Methanobacteriati</taxon>
        <taxon>Methanobacteriota</taxon>
        <taxon>Stenosarchaea group</taxon>
        <taxon>Halobacteria</taxon>
        <taxon>Halobacteriales</taxon>
        <taxon>Natrialbaceae</taxon>
        <taxon>Natribaculum</taxon>
    </lineage>
</organism>
<accession>A0ABD5NZ73</accession>
<dbReference type="GeneID" id="71853946"/>
<dbReference type="EMBL" id="JBHSDJ010000029">
    <property type="protein sequence ID" value="MFC4247303.1"/>
    <property type="molecule type" value="Genomic_DNA"/>
</dbReference>